<proteinExistence type="predicted"/>
<dbReference type="GO" id="GO:0030435">
    <property type="term" value="P:sporulation resulting in formation of a cellular spore"/>
    <property type="evidence" value="ECO:0007669"/>
    <property type="project" value="InterPro"/>
</dbReference>
<dbReference type="Proteomes" id="UP000257323">
    <property type="component" value="Unassembled WGS sequence"/>
</dbReference>
<dbReference type="PANTHER" id="PTHR30032:SF4">
    <property type="entry name" value="AMIDASE ENHANCER"/>
    <property type="match status" value="1"/>
</dbReference>
<comment type="caution">
    <text evidence="2">The sequence shown here is derived from an EMBL/GenBank/DDBJ whole genome shotgun (WGS) entry which is preliminary data.</text>
</comment>
<gene>
    <name evidence="2" type="ORF">OP8BY_0706</name>
</gene>
<keyword evidence="2" id="KW-0449">Lipoprotein</keyword>
<dbReference type="PROSITE" id="PS51724">
    <property type="entry name" value="SPOR"/>
    <property type="match status" value="1"/>
</dbReference>
<sequence length="742" mass="83789">MKKIRALKYFLATFLALFFIAGKPPEFGRESNFFQGYVIPQPVVRIGLIVGMKEAAISSSSGMKIYEIGREYRLLAEDAEEVVIKVEKEKLTEKFVLLITQTTDYQEAELLAAELSQKLPGQVLVEERVEAGSKLYQLKYGEFLTRGQALESIRLLDSLGYRDVWIIREIVSLPEPGNIWLQVDHKLQSYNKEADLYFIPAFPESFLRLNERSYRGIFQLKNTGRGLALINILNLEDYLKGVVPLEMSPGTFNALEALKAQAVAARTYALKNLGRNSSLGFDLTDTQSSQVYGGLSAEHPLSNRAVEETAGEVITYKNELINALYTSTCGGMTEDAENIFSGRPVPYLKSVSCTHEKQPEWRLETARAYPGIRIKGRDILAEVFPLLAAGIISHNSPADYFDQPATGEEVAGYLGRVSEFRKINNPADIPGLEKLPQVNFVELAHVLVGFFGWQDKTGLLLLPAEVEFMLKDQQRHKDLKEADRRALAYLLQSGIYPNYLREDNLFRPVTRAELAFILKKSLSWLEDLYHQGTFLGKKGEQLEVMEGNNRRLLSWPADGYLLRSLEEGTFPARSLLLLGGEKIRWIEAEGQVRLLEVMYPPNTNVLDRNSRYNRWNVRVAREELEKNILKSYPQVGTLSDLKVLQRGKSNRVIELQITGDKGTVVVEGLRVRWALNLKDTLFSIDREYDPSGRLSHFVFSGRGWGHGVGLCQVGAYGMALAGAGYKDILSHYYKNIKIEKVH</sequence>
<accession>A0A3E2BK10</accession>
<organism evidence="2 3">
    <name type="scientific">Candidatus Saccharicenans subterraneus</name>
    <dbReference type="NCBI Taxonomy" id="2508984"/>
    <lineage>
        <taxon>Bacteria</taxon>
        <taxon>Candidatus Aminicenantota</taxon>
        <taxon>Candidatus Aminicenantia</taxon>
        <taxon>Candidatus Aminicenantales</taxon>
        <taxon>Candidatus Saccharicenantaceae</taxon>
        <taxon>Candidatus Saccharicenans</taxon>
    </lineage>
</organism>
<dbReference type="AlphaFoldDB" id="A0A3E2BK10"/>
<dbReference type="PANTHER" id="PTHR30032">
    <property type="entry name" value="N-ACETYLMURAMOYL-L-ALANINE AMIDASE-RELATED"/>
    <property type="match status" value="1"/>
</dbReference>
<dbReference type="InterPro" id="IPR013693">
    <property type="entry name" value="SpoIID/LytB_N"/>
</dbReference>
<dbReference type="GO" id="GO:0030288">
    <property type="term" value="C:outer membrane-bounded periplasmic space"/>
    <property type="evidence" value="ECO:0007669"/>
    <property type="project" value="TreeGrafter"/>
</dbReference>
<dbReference type="Pfam" id="PF08486">
    <property type="entry name" value="SpoIID"/>
    <property type="match status" value="1"/>
</dbReference>
<dbReference type="InterPro" id="IPR051922">
    <property type="entry name" value="Bact_Sporulation_Assoc"/>
</dbReference>
<reference evidence="2 3" key="1">
    <citation type="submission" date="2018-08" db="EMBL/GenBank/DDBJ databases">
        <title>Genome analysis of the thermophilic bacterium of the candidate phylum Aminicenantes from deep subsurface aquifer revealed its physiology and ecological role.</title>
        <authorList>
            <person name="Kadnikov V.V."/>
            <person name="Mardanov A.V."/>
            <person name="Beletsky A.V."/>
            <person name="Karnachuk O.V."/>
            <person name="Ravin N.V."/>
        </authorList>
    </citation>
    <scope>NUCLEOTIDE SEQUENCE [LARGE SCALE GENOMIC DNA]</scope>
    <source>
        <strain evidence="2">BY38</strain>
    </source>
</reference>
<dbReference type="NCBIfam" id="TIGR02669">
    <property type="entry name" value="SpoIID_LytB"/>
    <property type="match status" value="1"/>
</dbReference>
<dbReference type="InterPro" id="IPR007730">
    <property type="entry name" value="SPOR-like_dom"/>
</dbReference>
<evidence type="ECO:0000259" key="1">
    <source>
        <dbReference type="PROSITE" id="PS51724"/>
    </source>
</evidence>
<evidence type="ECO:0000313" key="3">
    <source>
        <dbReference type="Proteomes" id="UP000257323"/>
    </source>
</evidence>
<name>A0A3E2BK10_9BACT</name>
<dbReference type="GO" id="GO:0042834">
    <property type="term" value="F:peptidoglycan binding"/>
    <property type="evidence" value="ECO:0007669"/>
    <property type="project" value="InterPro"/>
</dbReference>
<dbReference type="InterPro" id="IPR013486">
    <property type="entry name" value="SpoIID/LytB"/>
</dbReference>
<dbReference type="EMBL" id="QUAH01000013">
    <property type="protein sequence ID" value="RFT15075.1"/>
    <property type="molecule type" value="Genomic_DNA"/>
</dbReference>
<evidence type="ECO:0000313" key="2">
    <source>
        <dbReference type="EMBL" id="RFT15075.1"/>
    </source>
</evidence>
<protein>
    <submittedName>
        <fullName evidence="2">Conserved hypothetical lipoprotein</fullName>
    </submittedName>
</protein>
<feature type="domain" description="SPOR" evidence="1">
    <location>
        <begin position="89"/>
        <end position="169"/>
    </location>
</feature>